<name>A0AAU9T4G0_THLAR</name>
<keyword evidence="4" id="KW-1185">Reference proteome</keyword>
<evidence type="ECO:0000256" key="2">
    <source>
        <dbReference type="ARBA" id="ARBA00022737"/>
    </source>
</evidence>
<feature type="non-terminal residue" evidence="3">
    <location>
        <position position="204"/>
    </location>
</feature>
<keyword evidence="2" id="KW-0677">Repeat</keyword>
<dbReference type="Pfam" id="PF07725">
    <property type="entry name" value="LRR_3"/>
    <property type="match status" value="1"/>
</dbReference>
<dbReference type="Proteomes" id="UP000836841">
    <property type="component" value="Chromosome 7"/>
</dbReference>
<evidence type="ECO:0000256" key="1">
    <source>
        <dbReference type="ARBA" id="ARBA00022614"/>
    </source>
</evidence>
<dbReference type="GO" id="GO:0006952">
    <property type="term" value="P:defense response"/>
    <property type="evidence" value="ECO:0007669"/>
    <property type="project" value="InterPro"/>
</dbReference>
<evidence type="ECO:0000313" key="4">
    <source>
        <dbReference type="Proteomes" id="UP000836841"/>
    </source>
</evidence>
<accession>A0AAU9T4G0</accession>
<gene>
    <name evidence="3" type="ORF">TAV2_LOCUS23055</name>
</gene>
<reference evidence="3 4" key="1">
    <citation type="submission" date="2022-03" db="EMBL/GenBank/DDBJ databases">
        <authorList>
            <person name="Nunn A."/>
            <person name="Chopra R."/>
            <person name="Nunn A."/>
            <person name="Contreras Garrido A."/>
        </authorList>
    </citation>
    <scope>NUCLEOTIDE SEQUENCE [LARGE SCALE GENOMIC DNA]</scope>
</reference>
<dbReference type="PANTHER" id="PTHR11017:SF274">
    <property type="entry name" value="ADP-RIBOSYL CYCLASE_CYCLIC ADP-RIBOSE HYDROLASE-RELATED"/>
    <property type="match status" value="1"/>
</dbReference>
<dbReference type="PANTHER" id="PTHR11017">
    <property type="entry name" value="LEUCINE-RICH REPEAT-CONTAINING PROTEIN"/>
    <property type="match status" value="1"/>
</dbReference>
<evidence type="ECO:0000313" key="3">
    <source>
        <dbReference type="EMBL" id="CAH2079054.1"/>
    </source>
</evidence>
<keyword evidence="1" id="KW-0433">Leucine-rich repeat</keyword>
<protein>
    <submittedName>
        <fullName evidence="3">Uncharacterized protein</fullName>
    </submittedName>
</protein>
<dbReference type="AlphaFoldDB" id="A0AAU9T4G0"/>
<organism evidence="3 4">
    <name type="scientific">Thlaspi arvense</name>
    <name type="common">Field penny-cress</name>
    <dbReference type="NCBI Taxonomy" id="13288"/>
    <lineage>
        <taxon>Eukaryota</taxon>
        <taxon>Viridiplantae</taxon>
        <taxon>Streptophyta</taxon>
        <taxon>Embryophyta</taxon>
        <taxon>Tracheophyta</taxon>
        <taxon>Spermatophyta</taxon>
        <taxon>Magnoliopsida</taxon>
        <taxon>eudicotyledons</taxon>
        <taxon>Gunneridae</taxon>
        <taxon>Pentapetalae</taxon>
        <taxon>rosids</taxon>
        <taxon>malvids</taxon>
        <taxon>Brassicales</taxon>
        <taxon>Brassicaceae</taxon>
        <taxon>Thlaspideae</taxon>
        <taxon>Thlaspi</taxon>
    </lineage>
</organism>
<sequence length="204" mass="23314">GTENLLGIYFNTLEINEPLVIDENSFRGMLNLKFLKFCKEWWSRKTGEGRLYLSGDFVRFPRELRLLHWDEYPSKCMPCNFRGEYLVELNMIGSKLEKLWEGAQVLSPPPSSFHGVDGASLSLSLSSFNTCLGGEPLYCDPMIIQQQDTWTPSETASLYFDPMIVEQQDTETASEGPSLSLQLVNYFSYTLFVYTESARVKKAK</sequence>
<proteinExistence type="predicted"/>
<dbReference type="EMBL" id="OU466863">
    <property type="protein sequence ID" value="CAH2079054.1"/>
    <property type="molecule type" value="Genomic_DNA"/>
</dbReference>
<dbReference type="InterPro" id="IPR044974">
    <property type="entry name" value="Disease_R_plants"/>
</dbReference>
<dbReference type="InterPro" id="IPR011713">
    <property type="entry name" value="Leu-rich_rpt_3"/>
</dbReference>